<keyword evidence="1" id="KW-0732">Signal</keyword>
<organism evidence="2 3">
    <name type="scientific">Pedobacter panaciterrae</name>
    <dbReference type="NCBI Taxonomy" id="363849"/>
    <lineage>
        <taxon>Bacteria</taxon>
        <taxon>Pseudomonadati</taxon>
        <taxon>Bacteroidota</taxon>
        <taxon>Sphingobacteriia</taxon>
        <taxon>Sphingobacteriales</taxon>
        <taxon>Sphingobacteriaceae</taxon>
        <taxon>Pedobacter</taxon>
    </lineage>
</organism>
<dbReference type="Proteomes" id="UP001378956">
    <property type="component" value="Unassembled WGS sequence"/>
</dbReference>
<evidence type="ECO:0000313" key="3">
    <source>
        <dbReference type="Proteomes" id="UP001378956"/>
    </source>
</evidence>
<gene>
    <name evidence="2" type="ORF">WAE58_00160</name>
</gene>
<feature type="chain" id="PRO_5045884566" description="Lipoprotein" evidence="1">
    <location>
        <begin position="19"/>
        <end position="59"/>
    </location>
</feature>
<protein>
    <recommendedName>
        <fullName evidence="4">Lipoprotein</fullName>
    </recommendedName>
</protein>
<evidence type="ECO:0000313" key="2">
    <source>
        <dbReference type="EMBL" id="MEJ2900812.1"/>
    </source>
</evidence>
<evidence type="ECO:0008006" key="4">
    <source>
        <dbReference type="Google" id="ProtNLM"/>
    </source>
</evidence>
<accession>A0ABU8NH18</accession>
<dbReference type="RefSeq" id="WP_172663161.1">
    <property type="nucleotide sequence ID" value="NZ_CBFGNQ010000027.1"/>
</dbReference>
<proteinExistence type="predicted"/>
<sequence length="59" mass="6289">MKSILPLFGLLLLLSACGDTQKMQLRAPEPQVAEAKTDSTAVIATDTTRTDSAKTLAKK</sequence>
<dbReference type="PROSITE" id="PS51257">
    <property type="entry name" value="PROKAR_LIPOPROTEIN"/>
    <property type="match status" value="1"/>
</dbReference>
<reference evidence="2 3" key="1">
    <citation type="submission" date="2024-03" db="EMBL/GenBank/DDBJ databases">
        <title>Sequence of Lycoming College Course Isolates.</title>
        <authorList>
            <person name="Plotts O."/>
            <person name="Newman J."/>
        </authorList>
    </citation>
    <scope>NUCLEOTIDE SEQUENCE [LARGE SCALE GENOMIC DNA]</scope>
    <source>
        <strain evidence="2 3">CJB-3</strain>
    </source>
</reference>
<keyword evidence="3" id="KW-1185">Reference proteome</keyword>
<comment type="caution">
    <text evidence="2">The sequence shown here is derived from an EMBL/GenBank/DDBJ whole genome shotgun (WGS) entry which is preliminary data.</text>
</comment>
<dbReference type="EMBL" id="JBBEUB010000001">
    <property type="protein sequence ID" value="MEJ2900812.1"/>
    <property type="molecule type" value="Genomic_DNA"/>
</dbReference>
<evidence type="ECO:0000256" key="1">
    <source>
        <dbReference type="SAM" id="SignalP"/>
    </source>
</evidence>
<name>A0ABU8NH18_9SPHI</name>
<feature type="signal peptide" evidence="1">
    <location>
        <begin position="1"/>
        <end position="18"/>
    </location>
</feature>